<feature type="transmembrane region" description="Helical" evidence="3">
    <location>
        <begin position="16"/>
        <end position="41"/>
    </location>
</feature>
<evidence type="ECO:0000313" key="5">
    <source>
        <dbReference type="Proteomes" id="UP000636264"/>
    </source>
</evidence>
<protein>
    <recommendedName>
        <fullName evidence="6">ABC-2 type transporter domain-containing protein</fullName>
    </recommendedName>
</protein>
<feature type="transmembrane region" description="Helical" evidence="3">
    <location>
        <begin position="181"/>
        <end position="203"/>
    </location>
</feature>
<keyword evidence="3" id="KW-0812">Transmembrane</keyword>
<comment type="similarity">
    <text evidence="1">Belongs to the ABC-2 integral membrane protein family.</text>
</comment>
<name>A0A916W6A5_9HYPH</name>
<keyword evidence="3" id="KW-0472">Membrane</keyword>
<dbReference type="PANTHER" id="PTHR30413:SF10">
    <property type="entry name" value="CAPSULE POLYSACCHARIDE EXPORT INNER-MEMBRANE PROTEIN CTRC"/>
    <property type="match status" value="1"/>
</dbReference>
<keyword evidence="5" id="KW-1185">Reference proteome</keyword>
<reference evidence="4" key="2">
    <citation type="submission" date="2020-09" db="EMBL/GenBank/DDBJ databases">
        <authorList>
            <person name="Sun Q."/>
            <person name="Zhou Y."/>
        </authorList>
    </citation>
    <scope>NUCLEOTIDE SEQUENCE</scope>
    <source>
        <strain evidence="4">CGMCC 1.15320</strain>
    </source>
</reference>
<proteinExistence type="inferred from homology"/>
<comment type="caution">
    <text evidence="4">The sequence shown here is derived from an EMBL/GenBank/DDBJ whole genome shotgun (WGS) entry which is preliminary data.</text>
</comment>
<organism evidence="4 5">
    <name type="scientific">Nitratireductor aestuarii</name>
    <dbReference type="NCBI Taxonomy" id="1735103"/>
    <lineage>
        <taxon>Bacteria</taxon>
        <taxon>Pseudomonadati</taxon>
        <taxon>Pseudomonadota</taxon>
        <taxon>Alphaproteobacteria</taxon>
        <taxon>Hyphomicrobiales</taxon>
        <taxon>Phyllobacteriaceae</taxon>
        <taxon>Nitratireductor</taxon>
    </lineage>
</organism>
<dbReference type="AlphaFoldDB" id="A0A916W6A5"/>
<dbReference type="GO" id="GO:0015920">
    <property type="term" value="P:lipopolysaccharide transport"/>
    <property type="evidence" value="ECO:0007669"/>
    <property type="project" value="TreeGrafter"/>
</dbReference>
<feature type="transmembrane region" description="Helical" evidence="3">
    <location>
        <begin position="62"/>
        <end position="84"/>
    </location>
</feature>
<gene>
    <name evidence="4" type="ORF">GCM10011385_24140</name>
</gene>
<keyword evidence="2" id="KW-0813">Transport</keyword>
<sequence length="212" mass="23602">MTGVFHQQPLREAGDFFLFVLSGYVLWNFITATVTTSTTVVQRRYDFAVHNNLTLVGLFFKLLIDRLFAMGLNLILLLGCLVIVKPQTIGLQLLLLPAMLLIMALVSLAIAYLVNVAVIFFPDLDAVFNVAMRLLFFASPVFWSAEAQGTGVRAILATYNPISHYLSVFRQCFGIVPFEPMAWAVTLSLSLILCVAGTATYRLTADFIRNLR</sequence>
<evidence type="ECO:0008006" key="6">
    <source>
        <dbReference type="Google" id="ProtNLM"/>
    </source>
</evidence>
<accession>A0A916W6A5</accession>
<keyword evidence="3" id="KW-1133">Transmembrane helix</keyword>
<dbReference type="PANTHER" id="PTHR30413">
    <property type="entry name" value="INNER MEMBRANE TRANSPORT PERMEASE"/>
    <property type="match status" value="1"/>
</dbReference>
<evidence type="ECO:0000256" key="3">
    <source>
        <dbReference type="SAM" id="Phobius"/>
    </source>
</evidence>
<evidence type="ECO:0000256" key="2">
    <source>
        <dbReference type="ARBA" id="ARBA00022448"/>
    </source>
</evidence>
<feature type="transmembrane region" description="Helical" evidence="3">
    <location>
        <begin position="90"/>
        <end position="114"/>
    </location>
</feature>
<evidence type="ECO:0000313" key="4">
    <source>
        <dbReference type="EMBL" id="GGA69507.1"/>
    </source>
</evidence>
<evidence type="ECO:0000256" key="1">
    <source>
        <dbReference type="ARBA" id="ARBA00007783"/>
    </source>
</evidence>
<dbReference type="RefSeq" id="WP_244630347.1">
    <property type="nucleotide sequence ID" value="NZ_BMIF01000007.1"/>
</dbReference>
<dbReference type="Proteomes" id="UP000636264">
    <property type="component" value="Unassembled WGS sequence"/>
</dbReference>
<dbReference type="EMBL" id="BMIF01000007">
    <property type="protein sequence ID" value="GGA69507.1"/>
    <property type="molecule type" value="Genomic_DNA"/>
</dbReference>
<reference evidence="4" key="1">
    <citation type="journal article" date="2014" name="Int. J. Syst. Evol. Microbiol.">
        <title>Complete genome sequence of Corynebacterium casei LMG S-19264T (=DSM 44701T), isolated from a smear-ripened cheese.</title>
        <authorList>
            <consortium name="US DOE Joint Genome Institute (JGI-PGF)"/>
            <person name="Walter F."/>
            <person name="Albersmeier A."/>
            <person name="Kalinowski J."/>
            <person name="Ruckert C."/>
        </authorList>
    </citation>
    <scope>NUCLEOTIDE SEQUENCE</scope>
    <source>
        <strain evidence="4">CGMCC 1.15320</strain>
    </source>
</reference>